<dbReference type="Gene3D" id="3.40.50.11220">
    <property type="match status" value="1"/>
</dbReference>
<sequence>MNLNNEELSKKSESEAINSLSKNISIICPSPKGKEIALKLKESLNGRLYIKENNSLQNQINSGKLEINIFIYGEDFSLKTITKEAMNNSEGIIFISSTGIAVRAIAPFLEGKDKDPGIVVVDLSCKYAINILSGHLGGGNELTYKVSEILNSMPIITTASDNLGLIAPDILAKENNLIIEDLKKAKYIAALLIDKKIIGIKDDYNIIKISNGYEKIQCLREDCIWITHCLKSINNEDVEKTDYSRILRLIKKDIVLGVGCRKGTTYEKLYDFVNANLIKYNLDIRAVSAIVSVDIKANEEGIIELAERINCPFKTFSKDEIKTVQDKYDKSEFVFKTLGITGVCEPSVDLAGAEVVISKIKHEGMTLAIGVLKNILE</sequence>
<protein>
    <submittedName>
        <fullName evidence="3">Cobalamin biosynthesis protein CbiG</fullName>
    </submittedName>
</protein>
<accession>A0A0B5QC52</accession>
<dbReference type="GO" id="GO:0009236">
    <property type="term" value="P:cobalamin biosynthetic process"/>
    <property type="evidence" value="ECO:0007669"/>
    <property type="project" value="InterPro"/>
</dbReference>
<dbReference type="Gene3D" id="3.30.420.180">
    <property type="entry name" value="CobE/GbiG C-terminal domain"/>
    <property type="match status" value="1"/>
</dbReference>
<proteinExistence type="predicted"/>
<dbReference type="Pfam" id="PF01890">
    <property type="entry name" value="CbiG_C"/>
    <property type="match status" value="1"/>
</dbReference>
<dbReference type="RefSeq" id="WP_041897258.1">
    <property type="nucleotide sequence ID" value="NZ_CP010086.2"/>
</dbReference>
<dbReference type="PANTHER" id="PTHR37477:SF1">
    <property type="entry name" value="COBALT-PRECORRIN-5A HYDROLASE"/>
    <property type="match status" value="1"/>
</dbReference>
<dbReference type="OrthoDB" id="9781023at2"/>
<evidence type="ECO:0000313" key="4">
    <source>
        <dbReference type="Proteomes" id="UP000031866"/>
    </source>
</evidence>
<dbReference type="InterPro" id="IPR038029">
    <property type="entry name" value="GbiG_N_sf"/>
</dbReference>
<gene>
    <name evidence="3" type="ORF">LF65_03219</name>
</gene>
<dbReference type="Proteomes" id="UP000031866">
    <property type="component" value="Chromosome"/>
</dbReference>
<dbReference type="InterPro" id="IPR036518">
    <property type="entry name" value="CobE/GbiG_C_sf"/>
</dbReference>
<dbReference type="EMBL" id="CP010086">
    <property type="protein sequence ID" value="AJG99784.1"/>
    <property type="molecule type" value="Genomic_DNA"/>
</dbReference>
<dbReference type="STRING" id="1520.LF65_03219"/>
<dbReference type="SUPFAM" id="SSF159672">
    <property type="entry name" value="CbiG N-terminal domain-like"/>
    <property type="match status" value="1"/>
</dbReference>
<organism evidence="3 4">
    <name type="scientific">Clostridium beijerinckii</name>
    <name type="common">Clostridium MP</name>
    <dbReference type="NCBI Taxonomy" id="1520"/>
    <lineage>
        <taxon>Bacteria</taxon>
        <taxon>Bacillati</taxon>
        <taxon>Bacillota</taxon>
        <taxon>Clostridia</taxon>
        <taxon>Eubacteriales</taxon>
        <taxon>Clostridiaceae</taxon>
        <taxon>Clostridium</taxon>
    </lineage>
</organism>
<feature type="domain" description="Cobalamin synthesis G N-terminal" evidence="2">
    <location>
        <begin position="81"/>
        <end position="161"/>
    </location>
</feature>
<name>A0A0B5QC52_CLOBE</name>
<dbReference type="SUPFAM" id="SSF159664">
    <property type="entry name" value="CobE/GbiG C-terminal domain-like"/>
    <property type="match status" value="1"/>
</dbReference>
<dbReference type="KEGG" id="cbei:LF65_03219"/>
<dbReference type="AlphaFoldDB" id="A0A0B5QC52"/>
<dbReference type="NCBIfam" id="NF004466">
    <property type="entry name" value="PRK05788.1-4"/>
    <property type="match status" value="1"/>
</dbReference>
<evidence type="ECO:0000313" key="3">
    <source>
        <dbReference type="EMBL" id="AJG99784.1"/>
    </source>
</evidence>
<reference evidence="4" key="1">
    <citation type="submission" date="2014-12" db="EMBL/GenBank/DDBJ databases">
        <title>Genome sequence of Clostridium beijerinckii strain 59B.</title>
        <authorList>
            <person name="Little G.T."/>
            <person name="Minton N.P."/>
        </authorList>
    </citation>
    <scope>NUCLEOTIDE SEQUENCE [LARGE SCALE GENOMIC DNA]</scope>
    <source>
        <strain evidence="4">59B</strain>
    </source>
</reference>
<evidence type="ECO:0000259" key="2">
    <source>
        <dbReference type="Pfam" id="PF11760"/>
    </source>
</evidence>
<feature type="domain" description="CobE/GbiG C-terminal" evidence="1">
    <location>
        <begin position="254"/>
        <end position="369"/>
    </location>
</feature>
<dbReference type="InterPro" id="IPR002750">
    <property type="entry name" value="CobE/GbiG_C"/>
</dbReference>
<dbReference type="Pfam" id="PF11760">
    <property type="entry name" value="CbiG_N"/>
    <property type="match status" value="1"/>
</dbReference>
<dbReference type="InterPro" id="IPR021744">
    <property type="entry name" value="CbiG_N"/>
</dbReference>
<dbReference type="PANTHER" id="PTHR37477">
    <property type="entry name" value="COBALT-PRECORRIN-5A HYDROLASE"/>
    <property type="match status" value="1"/>
</dbReference>
<dbReference type="InterPro" id="IPR052553">
    <property type="entry name" value="CbiG_hydrolase"/>
</dbReference>
<evidence type="ECO:0000259" key="1">
    <source>
        <dbReference type="Pfam" id="PF01890"/>
    </source>
</evidence>